<dbReference type="EMBL" id="GBXM01080666">
    <property type="protein sequence ID" value="JAH27911.1"/>
    <property type="molecule type" value="Transcribed_RNA"/>
</dbReference>
<reference evidence="1" key="1">
    <citation type="submission" date="2014-11" db="EMBL/GenBank/DDBJ databases">
        <authorList>
            <person name="Amaro Gonzalez C."/>
        </authorList>
    </citation>
    <scope>NUCLEOTIDE SEQUENCE</scope>
</reference>
<name>A0A0E9RFJ9_ANGAN</name>
<organism evidence="1">
    <name type="scientific">Anguilla anguilla</name>
    <name type="common">European freshwater eel</name>
    <name type="synonym">Muraena anguilla</name>
    <dbReference type="NCBI Taxonomy" id="7936"/>
    <lineage>
        <taxon>Eukaryota</taxon>
        <taxon>Metazoa</taxon>
        <taxon>Chordata</taxon>
        <taxon>Craniata</taxon>
        <taxon>Vertebrata</taxon>
        <taxon>Euteleostomi</taxon>
        <taxon>Actinopterygii</taxon>
        <taxon>Neopterygii</taxon>
        <taxon>Teleostei</taxon>
        <taxon>Anguilliformes</taxon>
        <taxon>Anguillidae</taxon>
        <taxon>Anguilla</taxon>
    </lineage>
</organism>
<evidence type="ECO:0000313" key="1">
    <source>
        <dbReference type="EMBL" id="JAH27911.1"/>
    </source>
</evidence>
<dbReference type="AlphaFoldDB" id="A0A0E9RFJ9"/>
<protein>
    <submittedName>
        <fullName evidence="1">Uncharacterized protein</fullName>
    </submittedName>
</protein>
<sequence>MQQLIDYKNSDQAKSKYNQIKKTVMFIKILD</sequence>
<reference evidence="1" key="2">
    <citation type="journal article" date="2015" name="Fish Shellfish Immunol.">
        <title>Early steps in the European eel (Anguilla anguilla)-Vibrio vulnificus interaction in the gills: Role of the RtxA13 toxin.</title>
        <authorList>
            <person name="Callol A."/>
            <person name="Pajuelo D."/>
            <person name="Ebbesson L."/>
            <person name="Teles M."/>
            <person name="MacKenzie S."/>
            <person name="Amaro C."/>
        </authorList>
    </citation>
    <scope>NUCLEOTIDE SEQUENCE</scope>
</reference>
<accession>A0A0E9RFJ9</accession>
<proteinExistence type="predicted"/>